<dbReference type="EMBL" id="LCOK01000048">
    <property type="protein sequence ID" value="KKU75556.1"/>
    <property type="molecule type" value="Genomic_DNA"/>
</dbReference>
<evidence type="ECO:0000313" key="2">
    <source>
        <dbReference type="EMBL" id="KKU75556.1"/>
    </source>
</evidence>
<gene>
    <name evidence="2" type="ORF">UY02_C0048G0006</name>
</gene>
<feature type="compositionally biased region" description="Basic and acidic residues" evidence="1">
    <location>
        <begin position="263"/>
        <end position="277"/>
    </location>
</feature>
<sequence>MDYSLLTEQKISEQYKDLPQDLQSALSSANTSITIENIAATYGLNKEQSTMLVQLVGLTLLKFVSFEEMKKEMKESLEIDPVLIPLIANAIYQKILFPVINSLMPAATAVQPKTAPSPAAPAPVVAVDRYRESMPSRVVNLRKPAPLMAPVAQPRITTPPQPLVVRPMAPIIQPIAPIAKPAPVTPPKPSFYFAPLKKPVESSATPLPVKPTTPITPTAPQPPKPIFKLPLIEASPHEILTPKKEPLKQQFILRPPGMPPTEPPHDILDLRKDKGEF</sequence>
<organism evidence="2 3">
    <name type="scientific">Candidatus Giovannonibacteria bacterium GW2011_GWB1_47_6b</name>
    <dbReference type="NCBI Taxonomy" id="1618655"/>
    <lineage>
        <taxon>Bacteria</taxon>
        <taxon>Candidatus Giovannoniibacteriota</taxon>
    </lineage>
</organism>
<reference evidence="2 3" key="1">
    <citation type="journal article" date="2015" name="Nature">
        <title>rRNA introns, odd ribosomes, and small enigmatic genomes across a large radiation of phyla.</title>
        <authorList>
            <person name="Brown C.T."/>
            <person name="Hug L.A."/>
            <person name="Thomas B.C."/>
            <person name="Sharon I."/>
            <person name="Castelle C.J."/>
            <person name="Singh A."/>
            <person name="Wilkins M.J."/>
            <person name="Williams K.H."/>
            <person name="Banfield J.F."/>
        </authorList>
    </citation>
    <scope>NUCLEOTIDE SEQUENCE [LARGE SCALE GENOMIC DNA]</scope>
</reference>
<protein>
    <submittedName>
        <fullName evidence="2">Extensin-like protein</fullName>
    </submittedName>
</protein>
<feature type="region of interest" description="Disordered" evidence="1">
    <location>
        <begin position="202"/>
        <end position="223"/>
    </location>
</feature>
<feature type="region of interest" description="Disordered" evidence="1">
    <location>
        <begin position="254"/>
        <end position="277"/>
    </location>
</feature>
<feature type="compositionally biased region" description="Low complexity" evidence="1">
    <location>
        <begin position="205"/>
        <end position="216"/>
    </location>
</feature>
<comment type="caution">
    <text evidence="2">The sequence shown here is derived from an EMBL/GenBank/DDBJ whole genome shotgun (WGS) entry which is preliminary data.</text>
</comment>
<evidence type="ECO:0000313" key="3">
    <source>
        <dbReference type="Proteomes" id="UP000034682"/>
    </source>
</evidence>
<proteinExistence type="predicted"/>
<accession>A0A0G1T159</accession>
<dbReference type="AlphaFoldDB" id="A0A0G1T159"/>
<dbReference type="Proteomes" id="UP000034682">
    <property type="component" value="Unassembled WGS sequence"/>
</dbReference>
<name>A0A0G1T159_9BACT</name>
<evidence type="ECO:0000256" key="1">
    <source>
        <dbReference type="SAM" id="MobiDB-lite"/>
    </source>
</evidence>